<feature type="transmembrane region" description="Helical" evidence="1">
    <location>
        <begin position="252"/>
        <end position="276"/>
    </location>
</feature>
<dbReference type="InterPro" id="IPR025105">
    <property type="entry name" value="DUF4010"/>
</dbReference>
<feature type="transmembrane region" description="Helical" evidence="1">
    <location>
        <begin position="410"/>
        <end position="436"/>
    </location>
</feature>
<proteinExistence type="predicted"/>
<keyword evidence="1" id="KW-1133">Transmembrane helix</keyword>
<feature type="transmembrane region" description="Helical" evidence="1">
    <location>
        <begin position="62"/>
        <end position="92"/>
    </location>
</feature>
<evidence type="ECO:0000259" key="2">
    <source>
        <dbReference type="Pfam" id="PF02308"/>
    </source>
</evidence>
<keyword evidence="5" id="KW-1185">Reference proteome</keyword>
<feature type="transmembrane region" description="Helical" evidence="1">
    <location>
        <begin position="282"/>
        <end position="305"/>
    </location>
</feature>
<dbReference type="Proteomes" id="UP000199615">
    <property type="component" value="Unassembled WGS sequence"/>
</dbReference>
<dbReference type="RefSeq" id="WP_244526048.1">
    <property type="nucleotide sequence ID" value="NZ_FODT01000006.1"/>
</dbReference>
<keyword evidence="1" id="KW-0472">Membrane</keyword>
<dbReference type="PANTHER" id="PTHR39084">
    <property type="entry name" value="MEMBRANE PROTEIN-RELATED"/>
    <property type="match status" value="1"/>
</dbReference>
<dbReference type="InterPro" id="IPR049177">
    <property type="entry name" value="MgtC_SapB_SrpB_YhiD_N"/>
</dbReference>
<evidence type="ECO:0000313" key="4">
    <source>
        <dbReference type="EMBL" id="SEO93579.1"/>
    </source>
</evidence>
<feature type="transmembrane region" description="Helical" evidence="1">
    <location>
        <begin position="351"/>
        <end position="373"/>
    </location>
</feature>
<feature type="transmembrane region" description="Helical" evidence="1">
    <location>
        <begin position="385"/>
        <end position="404"/>
    </location>
</feature>
<protein>
    <submittedName>
        <fullName evidence="4">Uncharacterized membrane protein, DUF4010 family</fullName>
    </submittedName>
</protein>
<evidence type="ECO:0000259" key="3">
    <source>
        <dbReference type="Pfam" id="PF13194"/>
    </source>
</evidence>
<organism evidence="4 5">
    <name type="scientific">Rhodopseudomonas pseudopalustris</name>
    <dbReference type="NCBI Taxonomy" id="1513892"/>
    <lineage>
        <taxon>Bacteria</taxon>
        <taxon>Pseudomonadati</taxon>
        <taxon>Pseudomonadota</taxon>
        <taxon>Alphaproteobacteria</taxon>
        <taxon>Hyphomicrobiales</taxon>
        <taxon>Nitrobacteraceae</taxon>
        <taxon>Rhodopseudomonas</taxon>
    </lineage>
</organism>
<dbReference type="PANTHER" id="PTHR39084:SF1">
    <property type="entry name" value="DUF4010 DOMAIN-CONTAINING PROTEIN"/>
    <property type="match status" value="1"/>
</dbReference>
<dbReference type="AlphaFoldDB" id="A0A1H8TRE0"/>
<dbReference type="Pfam" id="PF13194">
    <property type="entry name" value="DUF4010"/>
    <property type="match status" value="1"/>
</dbReference>
<name>A0A1H8TRE0_9BRAD</name>
<feature type="domain" description="MgtC/SapB/SrpB/YhiD N-terminal" evidence="2">
    <location>
        <begin position="30"/>
        <end position="148"/>
    </location>
</feature>
<feature type="domain" description="DUF4010" evidence="3">
    <location>
        <begin position="197"/>
        <end position="406"/>
    </location>
</feature>
<feature type="transmembrane region" description="Helical" evidence="1">
    <location>
        <begin position="192"/>
        <end position="213"/>
    </location>
</feature>
<dbReference type="EMBL" id="FODT01000006">
    <property type="protein sequence ID" value="SEO93579.1"/>
    <property type="molecule type" value="Genomic_DNA"/>
</dbReference>
<accession>A0A1H8TRE0</accession>
<feature type="transmembrane region" description="Helical" evidence="1">
    <location>
        <begin position="20"/>
        <end position="41"/>
    </location>
</feature>
<feature type="transmembrane region" description="Helical" evidence="1">
    <location>
        <begin position="128"/>
        <end position="150"/>
    </location>
</feature>
<sequence>MSGFDVDSFLRYRNHCAGRASIIDPIILNLAVALGIGLLIGTERERRKGVGPSRSPAGIRTFAVASIVGAISFIVGGVMLFAIATAGVVLLVTAAYWRVHEDDPGLTTEFALIATVLLGGLSMQKPELAGGIAVVMAILLTAKSWLHRFVRTWLTEDELEDALVFAAASLVVLPLVPDRAMGPYGALNPHAIWVIVVLVMAISAAGYLAVRLLGSRFGLPIAGLASGFISSTATIGAMGARAAKSREALPAAVAGAVLSTIATIVQMTLVLAATSMATLQSLAAPLLCAGLAAIGYGSAFTILALRQQVDEVPQQGRAFSISTALMFASILACILVASAALQDMFGEQGTFVAAALAGFVDTHSAAISIATLVSSGKITPDDAILPILAGLSTNTISKMIFAAISGGSAFAIRVIPGLIVVALAAWAGTHLSVSLLEFFRF</sequence>
<feature type="transmembrane region" description="Helical" evidence="1">
    <location>
        <begin position="219"/>
        <end position="240"/>
    </location>
</feature>
<dbReference type="Pfam" id="PF02308">
    <property type="entry name" value="MgtC"/>
    <property type="match status" value="1"/>
</dbReference>
<evidence type="ECO:0000313" key="5">
    <source>
        <dbReference type="Proteomes" id="UP000199615"/>
    </source>
</evidence>
<keyword evidence="1" id="KW-0812">Transmembrane</keyword>
<gene>
    <name evidence="4" type="ORF">SAMN05444123_10685</name>
</gene>
<feature type="transmembrane region" description="Helical" evidence="1">
    <location>
        <begin position="317"/>
        <end position="339"/>
    </location>
</feature>
<reference evidence="5" key="1">
    <citation type="submission" date="2016-10" db="EMBL/GenBank/DDBJ databases">
        <authorList>
            <person name="Varghese N."/>
            <person name="Submissions S."/>
        </authorList>
    </citation>
    <scope>NUCLEOTIDE SEQUENCE [LARGE SCALE GENOMIC DNA]</scope>
    <source>
        <strain evidence="5">DSM 123</strain>
    </source>
</reference>
<evidence type="ECO:0000256" key="1">
    <source>
        <dbReference type="SAM" id="Phobius"/>
    </source>
</evidence>